<accession>A0A1F7Y0T8</accession>
<keyword evidence="1" id="KW-1133">Transmembrane helix</keyword>
<feature type="transmembrane region" description="Helical" evidence="1">
    <location>
        <begin position="75"/>
        <end position="92"/>
    </location>
</feature>
<organism evidence="2 3">
    <name type="scientific">Candidatus Woesebacteria bacterium RIFCSPHIGHO2_01_FULL_38_26b</name>
    <dbReference type="NCBI Taxonomy" id="1802491"/>
    <lineage>
        <taxon>Bacteria</taxon>
        <taxon>Candidatus Woeseibacteriota</taxon>
    </lineage>
</organism>
<dbReference type="AlphaFoldDB" id="A0A1F7Y0T8"/>
<keyword evidence="1" id="KW-0472">Membrane</keyword>
<dbReference type="Proteomes" id="UP000176741">
    <property type="component" value="Unassembled WGS sequence"/>
</dbReference>
<proteinExistence type="predicted"/>
<protein>
    <submittedName>
        <fullName evidence="2">Uncharacterized protein</fullName>
    </submittedName>
</protein>
<evidence type="ECO:0000313" key="3">
    <source>
        <dbReference type="Proteomes" id="UP000176741"/>
    </source>
</evidence>
<reference evidence="2 3" key="1">
    <citation type="journal article" date="2016" name="Nat. Commun.">
        <title>Thousands of microbial genomes shed light on interconnected biogeochemical processes in an aquifer system.</title>
        <authorList>
            <person name="Anantharaman K."/>
            <person name="Brown C.T."/>
            <person name="Hug L.A."/>
            <person name="Sharon I."/>
            <person name="Castelle C.J."/>
            <person name="Probst A.J."/>
            <person name="Thomas B.C."/>
            <person name="Singh A."/>
            <person name="Wilkins M.J."/>
            <person name="Karaoz U."/>
            <person name="Brodie E.L."/>
            <person name="Williams K.H."/>
            <person name="Hubbard S.S."/>
            <person name="Banfield J.F."/>
        </authorList>
    </citation>
    <scope>NUCLEOTIDE SEQUENCE [LARGE SCALE GENOMIC DNA]</scope>
</reference>
<gene>
    <name evidence="2" type="ORF">A2771_04265</name>
</gene>
<evidence type="ECO:0000313" key="2">
    <source>
        <dbReference type="EMBL" id="OGM20937.1"/>
    </source>
</evidence>
<comment type="caution">
    <text evidence="2">The sequence shown here is derived from an EMBL/GenBank/DDBJ whole genome shotgun (WGS) entry which is preliminary data.</text>
</comment>
<name>A0A1F7Y0T8_9BACT</name>
<keyword evidence="1" id="KW-0812">Transmembrane</keyword>
<dbReference type="EMBL" id="MGGD01000023">
    <property type="protein sequence ID" value="OGM20937.1"/>
    <property type="molecule type" value="Genomic_DNA"/>
</dbReference>
<sequence>MSKRRTRREKEKAREKLAYKWNTELTNLTFEPSVKRQIDKNKKIKYPQNQQLKSAESLVKDENLNLIKRDIIKSLSLAGLLLGIELVLYLALTG</sequence>
<evidence type="ECO:0000256" key="1">
    <source>
        <dbReference type="SAM" id="Phobius"/>
    </source>
</evidence>